<dbReference type="InterPro" id="IPR026065">
    <property type="entry name" value="FAM60A"/>
</dbReference>
<proteinExistence type="predicted"/>
<gene>
    <name evidence="2" type="ORF">D915_005403</name>
</gene>
<name>A0A4E0RC89_FASHE</name>
<evidence type="ECO:0000313" key="2">
    <source>
        <dbReference type="EMBL" id="THD23931.1"/>
    </source>
</evidence>
<dbReference type="EMBL" id="JXXN02001866">
    <property type="protein sequence ID" value="THD23931.1"/>
    <property type="molecule type" value="Genomic_DNA"/>
</dbReference>
<dbReference type="Proteomes" id="UP000230066">
    <property type="component" value="Unassembled WGS sequence"/>
</dbReference>
<accession>A0A4E0RC89</accession>
<keyword evidence="3" id="KW-1185">Reference proteome</keyword>
<feature type="region of interest" description="Disordered" evidence="1">
    <location>
        <begin position="91"/>
        <end position="127"/>
    </location>
</feature>
<dbReference type="Pfam" id="PF15396">
    <property type="entry name" value="FAM60A"/>
    <property type="match status" value="1"/>
</dbReference>
<feature type="compositionally biased region" description="Low complexity" evidence="1">
    <location>
        <begin position="684"/>
        <end position="708"/>
    </location>
</feature>
<reference evidence="2" key="1">
    <citation type="submission" date="2019-03" db="EMBL/GenBank/DDBJ databases">
        <title>Improved annotation for the trematode Fasciola hepatica.</title>
        <authorList>
            <person name="Choi Y.-J."/>
            <person name="Martin J."/>
            <person name="Mitreva M."/>
        </authorList>
    </citation>
    <scope>NUCLEOTIDE SEQUENCE [LARGE SCALE GENOMIC DNA]</scope>
</reference>
<protein>
    <submittedName>
        <fullName evidence="2">Protein FAM60A</fullName>
    </submittedName>
</protein>
<feature type="region of interest" description="Disordered" evidence="1">
    <location>
        <begin position="598"/>
        <end position="626"/>
    </location>
</feature>
<dbReference type="PANTHER" id="PTHR13422:SF12">
    <property type="entry name" value="SIN3-HDAC COMPLEX-ASSOCIATED FACTOR"/>
    <property type="match status" value="1"/>
</dbReference>
<feature type="compositionally biased region" description="Polar residues" evidence="1">
    <location>
        <begin position="601"/>
        <end position="626"/>
    </location>
</feature>
<dbReference type="PANTHER" id="PTHR13422">
    <property type="entry name" value="SIN3-HDAC COMPLEX-ASSOCIATED FACTOR"/>
    <property type="match status" value="1"/>
</dbReference>
<organism evidence="2 3">
    <name type="scientific">Fasciola hepatica</name>
    <name type="common">Liver fluke</name>
    <dbReference type="NCBI Taxonomy" id="6192"/>
    <lineage>
        <taxon>Eukaryota</taxon>
        <taxon>Metazoa</taxon>
        <taxon>Spiralia</taxon>
        <taxon>Lophotrochozoa</taxon>
        <taxon>Platyhelminthes</taxon>
        <taxon>Trematoda</taxon>
        <taxon>Digenea</taxon>
        <taxon>Plagiorchiida</taxon>
        <taxon>Echinostomata</taxon>
        <taxon>Echinostomatoidea</taxon>
        <taxon>Fasciolidae</taxon>
        <taxon>Fasciola</taxon>
    </lineage>
</organism>
<feature type="compositionally biased region" description="Polar residues" evidence="1">
    <location>
        <begin position="218"/>
        <end position="233"/>
    </location>
</feature>
<dbReference type="AlphaFoldDB" id="A0A4E0RC89"/>
<dbReference type="GO" id="GO:0030336">
    <property type="term" value="P:negative regulation of cell migration"/>
    <property type="evidence" value="ECO:0007669"/>
    <property type="project" value="TreeGrafter"/>
</dbReference>
<feature type="region of interest" description="Disordered" evidence="1">
    <location>
        <begin position="675"/>
        <end position="708"/>
    </location>
</feature>
<comment type="caution">
    <text evidence="2">The sequence shown here is derived from an EMBL/GenBank/DDBJ whole genome shotgun (WGS) entry which is preliminary data.</text>
</comment>
<dbReference type="GO" id="GO:0070822">
    <property type="term" value="C:Sin3-type complex"/>
    <property type="evidence" value="ECO:0007669"/>
    <property type="project" value="TreeGrafter"/>
</dbReference>
<evidence type="ECO:0000313" key="3">
    <source>
        <dbReference type="Proteomes" id="UP000230066"/>
    </source>
</evidence>
<sequence>MAGGNTSSSSGSGRAHFRSQSGCCICGTKSSSSRFILSERYSEHFRDCFGSTAATRSGDLCNACVLCVKRWFQRDRAPGLFSAVLDSKKGAGPKHMKEITKRARRREARQSNVNTKKPSVKPEPGPVSSALLMNVTTGTTRHAAAISGVVSPVPFNSINASLISTGPSLGTRSACIGSAATGGISSALGSSSGGENSFVHRSGGQSSSSAYADHGYSHSATPSTRSLSSNASACASDEPITRGDRRFNSSTTCAPCCWRTKLYSPRTRQSHGSTGATVAGAGDHDDNGVMDNDSGLSLGSTPSTCESTYLRTNWTAPTEGATLTRAAARKSEAVAVRALSYSTPARGVTHSSRESVYTKCTPSETSEYGSYSMLSSSEWSNASGLSQPSTSSMVGGPNLGPCVHCCHCCGCCCSRCCCCCCHFCCCVHSCCSGERGGRRSANNTSQCPIEERKFNLGLSAADYHPCLSEPCKRAKYDAGMDKRRATGGASLNSPPAHCTCCHCPCVHHHGCQLSGRSSCSTPNSATATPPSSAANSVAAGLSLTEFRYPPPPSTNNVAASGPLTRQADANQKNNPESVTAGDVIPVANNTTNNAAVAAAPSQVQTDNAAINDSQNTNGTNSMPSTRRYNRRVVLPPVRMTQNAEVNVLLREIMERNSQAINFDSREMHMAVQQRLRSRNAHPNSTSGSISGRASSISSADGSVDAGGSQVLSGSRTPDGVGCCGGAGITVDEDELMRCSTHGIRCSGTHSACHHCHHHHHHHHCQHKQGPCSAGCALLSRSSSGETRSTESKRN</sequence>
<evidence type="ECO:0000256" key="1">
    <source>
        <dbReference type="SAM" id="MobiDB-lite"/>
    </source>
</evidence>
<feature type="region of interest" description="Disordered" evidence="1">
    <location>
        <begin position="188"/>
        <end position="245"/>
    </location>
</feature>